<dbReference type="KEGG" id="pwn:QNH46_23470"/>
<proteinExistence type="predicted"/>
<organism evidence="3 4">
    <name type="scientific">Paenibacillus woosongensis</name>
    <dbReference type="NCBI Taxonomy" id="307580"/>
    <lineage>
        <taxon>Bacteria</taxon>
        <taxon>Bacillati</taxon>
        <taxon>Bacillota</taxon>
        <taxon>Bacilli</taxon>
        <taxon>Bacillales</taxon>
        <taxon>Paenibacillaceae</taxon>
        <taxon>Paenibacillus</taxon>
    </lineage>
</organism>
<feature type="domain" description="SLH" evidence="2">
    <location>
        <begin position="584"/>
        <end position="646"/>
    </location>
</feature>
<dbReference type="Pfam" id="PF00395">
    <property type="entry name" value="SLH"/>
    <property type="match status" value="3"/>
</dbReference>
<feature type="compositionally biased region" description="Polar residues" evidence="1">
    <location>
        <begin position="375"/>
        <end position="388"/>
    </location>
</feature>
<feature type="domain" description="SLH" evidence="2">
    <location>
        <begin position="654"/>
        <end position="712"/>
    </location>
</feature>
<reference evidence="3" key="1">
    <citation type="submission" date="2023-05" db="EMBL/GenBank/DDBJ databases">
        <title>Comparative genomics of Bacillaceae isolates and their secondary metabolite potential.</title>
        <authorList>
            <person name="Song L."/>
            <person name="Nielsen L.J."/>
            <person name="Mohite O."/>
            <person name="Xu X."/>
            <person name="Weber T."/>
            <person name="Kovacs A.T."/>
        </authorList>
    </citation>
    <scope>NUCLEOTIDE SEQUENCE</scope>
    <source>
        <strain evidence="3">B2_4</strain>
    </source>
</reference>
<dbReference type="AlphaFoldDB" id="A0AA95KVW3"/>
<gene>
    <name evidence="3" type="ORF">QNH46_23470</name>
</gene>
<dbReference type="SUPFAM" id="SSF69304">
    <property type="entry name" value="Tricorn protease N-terminal domain"/>
    <property type="match status" value="1"/>
</dbReference>
<feature type="compositionally biased region" description="Low complexity" evidence="1">
    <location>
        <begin position="362"/>
        <end position="374"/>
    </location>
</feature>
<feature type="domain" description="SLH" evidence="2">
    <location>
        <begin position="523"/>
        <end position="583"/>
    </location>
</feature>
<sequence length="712" mass="75761">MRKRKALERWGVIPLLAIAVAAGGGSMQLSSGEARAQGMEAQGTSAAVAKTTAVSTAMMSASGGISQSHYSVSGGHVVWLNTGSNGERQIYARNEATGEEKALTSRNSPKDVPLIKGTTVVWADKGTQDLSSEYWDIYSYDLLTGVEKKLNNNKGKYANPSVDGRAAVWSEQRQYEQMVYHDLITGAETSLGEGRYPVLSNGFVIYKNARDGGLSTLELSSGVRRSLIDLGGDSYVDWFVTNGEYVLWKQKNGSKESKFAMAALNNTTVVPQDLTTMSAKAEEYAFMSIGDTQAVFLENEGGRAVLKGVGLSTGRVYSIGEADTGKKYIGLSGDRLVYRSADGTLGSVNLAGGAPSEGGSGSSSSSSSGLPSSGTAGNPSGSQGQTFSKFTTGVDGGSFSTTDGRVRLDVAAGTFASSTELSVGELDASQFTLKDKSGRALEAAGAAWRIQASADFGKASQLTLAFGEGDYWLKHREKLGIYQYDETLGYWSYVGGVTNSGHADERYVRASITSSGIYAVLLRNVSFGDVAAEHWSSRSVEVLAARGIVDGISADTFAPRATLTRAQFSKMLAGAVGIPPVFPEQPTFQDVQAEKWSYGWVEAAAAAGLVKGEQGRFRPDDALTREEMMAMLVRAIEARQKGGMLLQAKQGTQLSQFADHAEVSGWAKPHVEKALTMQLVKGSGNQLHPQQISTRAEAAAVIYRLMEQLQLL</sequence>
<dbReference type="Proteomes" id="UP001177943">
    <property type="component" value="Chromosome"/>
</dbReference>
<protein>
    <submittedName>
        <fullName evidence="3">S-layer homology domain-containing protein</fullName>
    </submittedName>
</protein>
<accession>A0AA95KVW3</accession>
<dbReference type="InterPro" id="IPR001119">
    <property type="entry name" value="SLH_dom"/>
</dbReference>
<dbReference type="PANTHER" id="PTHR36842:SF1">
    <property type="entry name" value="PROTEIN TOLB"/>
    <property type="match status" value="1"/>
</dbReference>
<dbReference type="InterPro" id="IPR011042">
    <property type="entry name" value="6-blade_b-propeller_TolB-like"/>
</dbReference>
<dbReference type="PROSITE" id="PS51272">
    <property type="entry name" value="SLH"/>
    <property type="match status" value="3"/>
</dbReference>
<dbReference type="PANTHER" id="PTHR36842">
    <property type="entry name" value="PROTEIN TOLB HOMOLOG"/>
    <property type="match status" value="1"/>
</dbReference>
<evidence type="ECO:0000259" key="2">
    <source>
        <dbReference type="PROSITE" id="PS51272"/>
    </source>
</evidence>
<dbReference type="Gene3D" id="2.120.10.30">
    <property type="entry name" value="TolB, C-terminal domain"/>
    <property type="match status" value="1"/>
</dbReference>
<dbReference type="EMBL" id="CP126084">
    <property type="protein sequence ID" value="WHX48970.1"/>
    <property type="molecule type" value="Genomic_DNA"/>
</dbReference>
<name>A0AA95KVW3_9BACL</name>
<evidence type="ECO:0000256" key="1">
    <source>
        <dbReference type="SAM" id="MobiDB-lite"/>
    </source>
</evidence>
<feature type="region of interest" description="Disordered" evidence="1">
    <location>
        <begin position="349"/>
        <end position="388"/>
    </location>
</feature>
<evidence type="ECO:0000313" key="3">
    <source>
        <dbReference type="EMBL" id="WHX48970.1"/>
    </source>
</evidence>
<evidence type="ECO:0000313" key="4">
    <source>
        <dbReference type="Proteomes" id="UP001177943"/>
    </source>
</evidence>
<dbReference type="RefSeq" id="WP_283926264.1">
    <property type="nucleotide sequence ID" value="NZ_CP126084.1"/>
</dbReference>